<proteinExistence type="predicted"/>
<dbReference type="EMBL" id="NIDE01000001">
    <property type="protein sequence ID" value="OWK47369.1"/>
    <property type="molecule type" value="Genomic_DNA"/>
</dbReference>
<keyword evidence="1" id="KW-0328">Glycosyltransferase</keyword>
<dbReference type="Gene3D" id="3.40.50.2000">
    <property type="entry name" value="Glycogen Phosphorylase B"/>
    <property type="match status" value="2"/>
</dbReference>
<comment type="caution">
    <text evidence="4">The sequence shown here is derived from an EMBL/GenBank/DDBJ whole genome shotgun (WGS) entry which is preliminary data.</text>
</comment>
<organism evidence="4 5">
    <name type="scientific">Fimbriiglobus ruber</name>
    <dbReference type="NCBI Taxonomy" id="1908690"/>
    <lineage>
        <taxon>Bacteria</taxon>
        <taxon>Pseudomonadati</taxon>
        <taxon>Planctomycetota</taxon>
        <taxon>Planctomycetia</taxon>
        <taxon>Gemmatales</taxon>
        <taxon>Gemmataceae</taxon>
        <taxon>Fimbriiglobus</taxon>
    </lineage>
</organism>
<dbReference type="Pfam" id="PF13692">
    <property type="entry name" value="Glyco_trans_1_4"/>
    <property type="match status" value="1"/>
</dbReference>
<evidence type="ECO:0000256" key="2">
    <source>
        <dbReference type="ARBA" id="ARBA00022679"/>
    </source>
</evidence>
<dbReference type="Gene3D" id="2.160.10.10">
    <property type="entry name" value="Hexapeptide repeat proteins"/>
    <property type="match status" value="1"/>
</dbReference>
<dbReference type="GO" id="GO:0016757">
    <property type="term" value="F:glycosyltransferase activity"/>
    <property type="evidence" value="ECO:0007669"/>
    <property type="project" value="UniProtKB-KW"/>
</dbReference>
<dbReference type="SUPFAM" id="SSF53756">
    <property type="entry name" value="UDP-Glycosyltransferase/glycogen phosphorylase"/>
    <property type="match status" value="1"/>
</dbReference>
<dbReference type="AlphaFoldDB" id="A0A225EDI0"/>
<evidence type="ECO:0000313" key="5">
    <source>
        <dbReference type="Proteomes" id="UP000214646"/>
    </source>
</evidence>
<reference evidence="5" key="1">
    <citation type="submission" date="2017-06" db="EMBL/GenBank/DDBJ databases">
        <title>Genome analysis of Fimbriiglobus ruber SP5, the first member of the order Planctomycetales with confirmed chitinolytic capability.</title>
        <authorList>
            <person name="Ravin N.V."/>
            <person name="Rakitin A.L."/>
            <person name="Ivanova A.A."/>
            <person name="Beletsky A.V."/>
            <person name="Kulichevskaya I.S."/>
            <person name="Mardanov A.V."/>
            <person name="Dedysh S.N."/>
        </authorList>
    </citation>
    <scope>NUCLEOTIDE SEQUENCE [LARGE SCALE GENOMIC DNA]</scope>
    <source>
        <strain evidence="5">SP5</strain>
    </source>
</reference>
<evidence type="ECO:0000313" key="4">
    <source>
        <dbReference type="EMBL" id="OWK47369.1"/>
    </source>
</evidence>
<feature type="domain" description="Glycosyltransferase subfamily 4-like N-terminal" evidence="3">
    <location>
        <begin position="134"/>
        <end position="306"/>
    </location>
</feature>
<keyword evidence="5" id="KW-1185">Reference proteome</keyword>
<dbReference type="Proteomes" id="UP000214646">
    <property type="component" value="Unassembled WGS sequence"/>
</dbReference>
<name>A0A225EDI0_9BACT</name>
<dbReference type="PANTHER" id="PTHR12526">
    <property type="entry name" value="GLYCOSYLTRANSFERASE"/>
    <property type="match status" value="1"/>
</dbReference>
<dbReference type="InterPro" id="IPR028098">
    <property type="entry name" value="Glyco_trans_4-like_N"/>
</dbReference>
<dbReference type="InterPro" id="IPR011004">
    <property type="entry name" value="Trimer_LpxA-like_sf"/>
</dbReference>
<evidence type="ECO:0000256" key="1">
    <source>
        <dbReference type="ARBA" id="ARBA00022676"/>
    </source>
</evidence>
<dbReference type="PANTHER" id="PTHR12526:SF510">
    <property type="entry name" value="D-INOSITOL 3-PHOSPHATE GLYCOSYLTRANSFERASE"/>
    <property type="match status" value="1"/>
</dbReference>
<protein>
    <submittedName>
        <fullName evidence="4">Chloramphenicol acetyltransferase</fullName>
    </submittedName>
</protein>
<keyword evidence="2 4" id="KW-0808">Transferase</keyword>
<gene>
    <name evidence="4" type="ORF">FRUB_01068</name>
</gene>
<sequence length="514" mass="56906">MVAKDVPPYAVVVGNPARVIMYRFDPETVTRLLKIRWWDWPEEQIKAAADLIWSDRVAEFIERHESGTLPVKLPSAVPPPDEFGSLPIAMHVEIPIAAHSLAGEDARGTPHDDLPKRPRVLFVSYHCYVDPSSGAALCTRDLFELLTARGWKCAVVTGPQLDDHSATPIGTVLAKRPGIQRVSGQVGTLSFSVYRSDADGFPVTIVAPDPPSAHRQPIREEVAAFHDVVKRTVADFRPDVVLTYGGDPASHAAIAEIRKAGIPVVFWLHNRAYTGAAFFRAFAAVVVPSESSRDHYREQLGLDPVVLPGPWEWNRFRCELDGPPHVTFVNPEPAKGVFWFARIADVLGRSRPDIAFLVVNGRGQANWLDKCRVNLKGVNSIRIMANTPDPRKFYRQSKLVLMPSLVPEGLSRVAVESLANGIPIIGSGRGGMTEVFKVGGVRVDIPDVYTPDTRIAPTADEVRAWVDAIVRLWDDSNEYAQVSMSARQNADRVWSPHAVAPRWEEFLMRVAVRV</sequence>
<dbReference type="SUPFAM" id="SSF51161">
    <property type="entry name" value="Trimeric LpxA-like enzymes"/>
    <property type="match status" value="1"/>
</dbReference>
<evidence type="ECO:0000259" key="3">
    <source>
        <dbReference type="Pfam" id="PF13439"/>
    </source>
</evidence>
<dbReference type="Pfam" id="PF13439">
    <property type="entry name" value="Glyco_transf_4"/>
    <property type="match status" value="1"/>
</dbReference>
<accession>A0A225EDI0</accession>